<comment type="caution">
    <text evidence="2">The sequence shown here is derived from an EMBL/GenBank/DDBJ whole genome shotgun (WGS) entry which is preliminary data.</text>
</comment>
<dbReference type="AlphaFoldDB" id="A0A8X6HJ72"/>
<evidence type="ECO:0000313" key="3">
    <source>
        <dbReference type="Proteomes" id="UP000887116"/>
    </source>
</evidence>
<dbReference type="OrthoDB" id="6434010at2759"/>
<dbReference type="PANTHER" id="PTHR38681:SF1">
    <property type="entry name" value="RETROVIRUS-RELATED POL POLYPROTEIN FROM TRANSPOSON 412-LIKE PROTEIN"/>
    <property type="match status" value="1"/>
</dbReference>
<accession>A0A8X6HJ72</accession>
<gene>
    <name evidence="2" type="primary">AVEN_175553_1</name>
    <name evidence="2" type="ORF">TNCT_714841</name>
</gene>
<feature type="compositionally biased region" description="Polar residues" evidence="1">
    <location>
        <begin position="98"/>
        <end position="110"/>
    </location>
</feature>
<proteinExistence type="predicted"/>
<dbReference type="PANTHER" id="PTHR38681">
    <property type="entry name" value="RETROVIRUS-RELATED POL POLYPROTEIN FROM TRANSPOSON 412-LIKE PROTEIN-RELATED"/>
    <property type="match status" value="1"/>
</dbReference>
<evidence type="ECO:0000256" key="1">
    <source>
        <dbReference type="SAM" id="MobiDB-lite"/>
    </source>
</evidence>
<keyword evidence="3" id="KW-1185">Reference proteome</keyword>
<evidence type="ECO:0000313" key="2">
    <source>
        <dbReference type="EMBL" id="GFR23210.1"/>
    </source>
</evidence>
<protein>
    <submittedName>
        <fullName evidence="2">Uncharacterized protein</fullName>
    </submittedName>
</protein>
<feature type="region of interest" description="Disordered" evidence="1">
    <location>
        <begin position="84"/>
        <end position="110"/>
    </location>
</feature>
<organism evidence="2 3">
    <name type="scientific">Trichonephila clavata</name>
    <name type="common">Joro spider</name>
    <name type="synonym">Nephila clavata</name>
    <dbReference type="NCBI Taxonomy" id="2740835"/>
    <lineage>
        <taxon>Eukaryota</taxon>
        <taxon>Metazoa</taxon>
        <taxon>Ecdysozoa</taxon>
        <taxon>Arthropoda</taxon>
        <taxon>Chelicerata</taxon>
        <taxon>Arachnida</taxon>
        <taxon>Araneae</taxon>
        <taxon>Araneomorphae</taxon>
        <taxon>Entelegynae</taxon>
        <taxon>Araneoidea</taxon>
        <taxon>Nephilidae</taxon>
        <taxon>Trichonephila</taxon>
    </lineage>
</organism>
<sequence>MQDLQPTLVSRHSKSNIFIHKNLSDCSHVFVRQDCVRQPLQKPYDGPFEVISRNKLFTLLIKGKKRFISVDSLKPAFMEIEDPVSAQEKPARIAGPSSPRNSPVQTETTT</sequence>
<dbReference type="Proteomes" id="UP000887116">
    <property type="component" value="Unassembled WGS sequence"/>
</dbReference>
<dbReference type="EMBL" id="BMAO01028266">
    <property type="protein sequence ID" value="GFR23210.1"/>
    <property type="molecule type" value="Genomic_DNA"/>
</dbReference>
<name>A0A8X6HJ72_TRICU</name>
<reference evidence="2" key="1">
    <citation type="submission" date="2020-07" db="EMBL/GenBank/DDBJ databases">
        <title>Multicomponent nature underlies the extraordinary mechanical properties of spider dragline silk.</title>
        <authorList>
            <person name="Kono N."/>
            <person name="Nakamura H."/>
            <person name="Mori M."/>
            <person name="Yoshida Y."/>
            <person name="Ohtoshi R."/>
            <person name="Malay A.D."/>
            <person name="Moran D.A.P."/>
            <person name="Tomita M."/>
            <person name="Numata K."/>
            <person name="Arakawa K."/>
        </authorList>
    </citation>
    <scope>NUCLEOTIDE SEQUENCE</scope>
</reference>